<comment type="similarity">
    <text evidence="2 14">Belongs to the cytochrome c oxidase subunit 2 family.</text>
</comment>
<dbReference type="InterPro" id="IPR045187">
    <property type="entry name" value="CcO_II"/>
</dbReference>
<dbReference type="InterPro" id="IPR008972">
    <property type="entry name" value="Cupredoxin"/>
</dbReference>
<dbReference type="Gene3D" id="2.60.40.420">
    <property type="entry name" value="Cupredoxins - blue copper proteins"/>
    <property type="match status" value="1"/>
</dbReference>
<evidence type="ECO:0000313" key="20">
    <source>
        <dbReference type="Proteomes" id="UP000222056"/>
    </source>
</evidence>
<keyword evidence="10 15" id="KW-0186">Copper</keyword>
<comment type="cofactor">
    <cofactor evidence="15">
        <name>Cu cation</name>
        <dbReference type="ChEBI" id="CHEBI:23378"/>
    </cofactor>
    <text evidence="15">Binds a copper A center.</text>
</comment>
<evidence type="ECO:0000256" key="11">
    <source>
        <dbReference type="ARBA" id="ARBA00023136"/>
    </source>
</evidence>
<keyword evidence="8 14" id="KW-0249">Electron transport</keyword>
<evidence type="ECO:0000259" key="17">
    <source>
        <dbReference type="PROSITE" id="PS50857"/>
    </source>
</evidence>
<dbReference type="InterPro" id="IPR001505">
    <property type="entry name" value="Copper_CuA"/>
</dbReference>
<evidence type="ECO:0000256" key="6">
    <source>
        <dbReference type="ARBA" id="ARBA00022723"/>
    </source>
</evidence>
<dbReference type="PROSITE" id="PS50857">
    <property type="entry name" value="COX2_CUA"/>
    <property type="match status" value="1"/>
</dbReference>
<evidence type="ECO:0000256" key="16">
    <source>
        <dbReference type="SAM" id="Phobius"/>
    </source>
</evidence>
<keyword evidence="6 15" id="KW-0479">Metal-binding</keyword>
<evidence type="ECO:0000256" key="9">
    <source>
        <dbReference type="ARBA" id="ARBA00022989"/>
    </source>
</evidence>
<feature type="transmembrane region" description="Helical" evidence="16">
    <location>
        <begin position="40"/>
        <end position="64"/>
    </location>
</feature>
<organism evidence="19 20">
    <name type="scientific">Thermoleophilum album</name>
    <dbReference type="NCBI Taxonomy" id="29539"/>
    <lineage>
        <taxon>Bacteria</taxon>
        <taxon>Bacillati</taxon>
        <taxon>Actinomycetota</taxon>
        <taxon>Thermoleophilia</taxon>
        <taxon>Thermoleophilales</taxon>
        <taxon>Thermoleophilaceae</taxon>
        <taxon>Thermoleophilum</taxon>
    </lineage>
</organism>
<dbReference type="EC" id="7.1.1.9" evidence="15"/>
<dbReference type="PROSITE" id="PS00078">
    <property type="entry name" value="COX2"/>
    <property type="match status" value="1"/>
</dbReference>
<reference evidence="20" key="1">
    <citation type="submission" date="2016-10" db="EMBL/GenBank/DDBJ databases">
        <authorList>
            <person name="Varghese N."/>
            <person name="Submissions S."/>
        </authorList>
    </citation>
    <scope>NUCLEOTIDE SEQUENCE [LARGE SCALE GENOMIC DNA]</scope>
    <source>
        <strain evidence="20">ATCC 35263</strain>
    </source>
</reference>
<feature type="domain" description="Cytochrome oxidase subunit II copper A binding" evidence="17">
    <location>
        <begin position="139"/>
        <end position="253"/>
    </location>
</feature>
<dbReference type="NCBIfam" id="TIGR02866">
    <property type="entry name" value="CoxB"/>
    <property type="match status" value="1"/>
</dbReference>
<feature type="transmembrane region" description="Helical" evidence="16">
    <location>
        <begin position="85"/>
        <end position="107"/>
    </location>
</feature>
<dbReference type="PANTHER" id="PTHR22888:SF9">
    <property type="entry name" value="CYTOCHROME C OXIDASE SUBUNIT 2"/>
    <property type="match status" value="1"/>
</dbReference>
<keyword evidence="9 16" id="KW-1133">Transmembrane helix</keyword>
<keyword evidence="20" id="KW-1185">Reference proteome</keyword>
<comment type="catalytic activity">
    <reaction evidence="13 15">
        <text>4 Fe(II)-[cytochrome c] + O2 + 8 H(+)(in) = 4 Fe(III)-[cytochrome c] + 2 H2O + 4 H(+)(out)</text>
        <dbReference type="Rhea" id="RHEA:11436"/>
        <dbReference type="Rhea" id="RHEA-COMP:10350"/>
        <dbReference type="Rhea" id="RHEA-COMP:14399"/>
        <dbReference type="ChEBI" id="CHEBI:15377"/>
        <dbReference type="ChEBI" id="CHEBI:15378"/>
        <dbReference type="ChEBI" id="CHEBI:15379"/>
        <dbReference type="ChEBI" id="CHEBI:29033"/>
        <dbReference type="ChEBI" id="CHEBI:29034"/>
        <dbReference type="EC" id="7.1.1.9"/>
    </reaction>
</comment>
<evidence type="ECO:0000256" key="12">
    <source>
        <dbReference type="ARBA" id="ARBA00024688"/>
    </source>
</evidence>
<dbReference type="InterPro" id="IPR036257">
    <property type="entry name" value="Cyt_c_oxidase_su2_TM_sf"/>
</dbReference>
<dbReference type="AlphaFoldDB" id="A0A1H6FSH1"/>
<dbReference type="SUPFAM" id="SSF49503">
    <property type="entry name" value="Cupredoxins"/>
    <property type="match status" value="1"/>
</dbReference>
<evidence type="ECO:0000259" key="18">
    <source>
        <dbReference type="PROSITE" id="PS50999"/>
    </source>
</evidence>
<dbReference type="EMBL" id="FNWJ01000002">
    <property type="protein sequence ID" value="SEH13826.1"/>
    <property type="molecule type" value="Genomic_DNA"/>
</dbReference>
<keyword evidence="11 16" id="KW-0472">Membrane</keyword>
<dbReference type="PRINTS" id="PR01166">
    <property type="entry name" value="CYCOXIDASEII"/>
</dbReference>
<dbReference type="Gene3D" id="1.10.287.90">
    <property type="match status" value="1"/>
</dbReference>
<evidence type="ECO:0000313" key="19">
    <source>
        <dbReference type="EMBL" id="SEH13826.1"/>
    </source>
</evidence>
<gene>
    <name evidence="19" type="ORF">SAMN02745716_1342</name>
</gene>
<evidence type="ECO:0000256" key="15">
    <source>
        <dbReference type="RuleBase" id="RU004024"/>
    </source>
</evidence>
<dbReference type="InterPro" id="IPR002429">
    <property type="entry name" value="CcO_II-like_C"/>
</dbReference>
<dbReference type="InterPro" id="IPR014222">
    <property type="entry name" value="Cyt_c_oxidase_su2"/>
</dbReference>
<evidence type="ECO:0000256" key="5">
    <source>
        <dbReference type="ARBA" id="ARBA00022692"/>
    </source>
</evidence>
<keyword evidence="4 14" id="KW-0679">Respiratory chain</keyword>
<comment type="subcellular location">
    <subcellularLocation>
        <location evidence="14">Cell membrane</location>
        <topology evidence="14">Multi-pass membrane protein</topology>
    </subcellularLocation>
    <subcellularLocation>
        <location evidence="1">Membrane</location>
        <topology evidence="1">Multi-pass membrane protein</topology>
    </subcellularLocation>
</comment>
<evidence type="ECO:0000256" key="14">
    <source>
        <dbReference type="RuleBase" id="RU000456"/>
    </source>
</evidence>
<evidence type="ECO:0000256" key="4">
    <source>
        <dbReference type="ARBA" id="ARBA00022660"/>
    </source>
</evidence>
<keyword evidence="5 14" id="KW-0812">Transmembrane</keyword>
<accession>A0A1H6FSH1</accession>
<comment type="function">
    <text evidence="12 15">Subunits I and II form the functional core of the enzyme complex. Electrons originating in cytochrome c are transferred via heme a and Cu(A) to the binuclear center formed by heme a3 and Cu(B).</text>
</comment>
<dbReference type="PANTHER" id="PTHR22888">
    <property type="entry name" value="CYTOCHROME C OXIDASE, SUBUNIT II"/>
    <property type="match status" value="1"/>
</dbReference>
<dbReference type="SUPFAM" id="SSF81464">
    <property type="entry name" value="Cytochrome c oxidase subunit II-like, transmembrane region"/>
    <property type="match status" value="1"/>
</dbReference>
<dbReference type="GO" id="GO:0016491">
    <property type="term" value="F:oxidoreductase activity"/>
    <property type="evidence" value="ECO:0007669"/>
    <property type="project" value="InterPro"/>
</dbReference>
<proteinExistence type="inferred from homology"/>
<dbReference type="Proteomes" id="UP000222056">
    <property type="component" value="Unassembled WGS sequence"/>
</dbReference>
<keyword evidence="7" id="KW-1278">Translocase</keyword>
<dbReference type="Pfam" id="PF00116">
    <property type="entry name" value="COX2"/>
    <property type="match status" value="1"/>
</dbReference>
<dbReference type="PROSITE" id="PS50999">
    <property type="entry name" value="COX2_TM"/>
    <property type="match status" value="1"/>
</dbReference>
<protein>
    <recommendedName>
        <fullName evidence="15">Cytochrome c oxidase subunit 2</fullName>
        <ecNumber evidence="15">7.1.1.9</ecNumber>
    </recommendedName>
</protein>
<dbReference type="STRING" id="29539.SAMN02745716_1342"/>
<evidence type="ECO:0000256" key="13">
    <source>
        <dbReference type="ARBA" id="ARBA00047816"/>
    </source>
</evidence>
<evidence type="ECO:0000256" key="8">
    <source>
        <dbReference type="ARBA" id="ARBA00022982"/>
    </source>
</evidence>
<keyword evidence="3 14" id="KW-0813">Transport</keyword>
<name>A0A1H6FSH1_THEAL</name>
<dbReference type="InterPro" id="IPR011759">
    <property type="entry name" value="Cyt_c_oxidase_su2_TM_dom"/>
</dbReference>
<dbReference type="GO" id="GO:0004129">
    <property type="term" value="F:cytochrome-c oxidase activity"/>
    <property type="evidence" value="ECO:0007669"/>
    <property type="project" value="UniProtKB-EC"/>
</dbReference>
<evidence type="ECO:0000256" key="7">
    <source>
        <dbReference type="ARBA" id="ARBA00022967"/>
    </source>
</evidence>
<sequence>MIAALAVGILLPLVLAPAALAGVLAPEAGGSPNADDIRTLYWIVFVIAIPIFLIVEGTLIWSLVRYRRRRGGPPPAQIRGNTPLELSWTVGAALILVVLSVITFVYLGDITNPPPSLPGGLQNAQFASIDQPAPPRTGGPTLRVRVNGQQYLWRYEYPDLPGPNYSYYELVVPIRTTVVLEVTASDVIHSWWIPKLGGKVDAVPGYVNKTWFRISKPGRYVGQCAELCGPNHADMRAVVRAVEPAEFEAWLRRQRAEILAAQEDLSKQRRERARRGEVQ</sequence>
<dbReference type="Pfam" id="PF02790">
    <property type="entry name" value="COX2_TM"/>
    <property type="match status" value="1"/>
</dbReference>
<evidence type="ECO:0000256" key="10">
    <source>
        <dbReference type="ARBA" id="ARBA00023008"/>
    </source>
</evidence>
<evidence type="ECO:0000256" key="3">
    <source>
        <dbReference type="ARBA" id="ARBA00022448"/>
    </source>
</evidence>
<evidence type="ECO:0000256" key="2">
    <source>
        <dbReference type="ARBA" id="ARBA00007866"/>
    </source>
</evidence>
<feature type="domain" description="Cytochrome oxidase subunit II transmembrane region profile" evidence="18">
    <location>
        <begin position="15"/>
        <end position="114"/>
    </location>
</feature>
<dbReference type="GO" id="GO:0042773">
    <property type="term" value="P:ATP synthesis coupled electron transport"/>
    <property type="evidence" value="ECO:0007669"/>
    <property type="project" value="TreeGrafter"/>
</dbReference>
<evidence type="ECO:0000256" key="1">
    <source>
        <dbReference type="ARBA" id="ARBA00004141"/>
    </source>
</evidence>
<dbReference type="GO" id="GO:0005507">
    <property type="term" value="F:copper ion binding"/>
    <property type="evidence" value="ECO:0007669"/>
    <property type="project" value="InterPro"/>
</dbReference>
<dbReference type="GO" id="GO:0005886">
    <property type="term" value="C:plasma membrane"/>
    <property type="evidence" value="ECO:0007669"/>
    <property type="project" value="UniProtKB-SubCell"/>
</dbReference>